<organism evidence="3 4">
    <name type="scientific">Nocardia transvalensis</name>
    <dbReference type="NCBI Taxonomy" id="37333"/>
    <lineage>
        <taxon>Bacteria</taxon>
        <taxon>Bacillati</taxon>
        <taxon>Actinomycetota</taxon>
        <taxon>Actinomycetes</taxon>
        <taxon>Mycobacteriales</taxon>
        <taxon>Nocardiaceae</taxon>
        <taxon>Nocardia</taxon>
    </lineage>
</organism>
<accession>A0A7W9UHE7</accession>
<evidence type="ECO:0008006" key="5">
    <source>
        <dbReference type="Google" id="ProtNLM"/>
    </source>
</evidence>
<dbReference type="PANTHER" id="PTHR33744:SF1">
    <property type="entry name" value="DNA-BINDING TRANSCRIPTIONAL ACTIVATOR ADER"/>
    <property type="match status" value="1"/>
</dbReference>
<sequence length="410" mass="44998">MSVAVHPLPSSPGLAARMLDRLPQFAERILASGLGSTPQAADLPEDHFLEVLPAIYGCAHAFLHATEQRREFGQEEVAELILPVVRHHAEDRLPLRLLMEAVHLSARQVLREAVELADPSELTELVDFGDRLLQLLMHITAITVESYGDVEQSIYHAEREARRALCAAILRGQPAEELAARADIALADRYTVLAIQPRPEDQPAAVANLLIRRRIRLLQHTLDRLANAPTLHTFDGASGIALLPSGSDLDRVETSRLATELAEQFDADVFLAEIPAATRADVPVAARQAAELAELARLLGRPGGAYRFDDLLLEYQLTRPGPARDRLAERIAPLLRSPHLMETLDAHLRHGPDRKAAAAEIHVHPNTFSYRLRRIAELTGTDPADPNGSRLLAAALTVHRLHPMPDDAAG</sequence>
<proteinExistence type="predicted"/>
<keyword evidence="4" id="KW-1185">Reference proteome</keyword>
<dbReference type="EMBL" id="JACHIT010000001">
    <property type="protein sequence ID" value="MBB5912645.1"/>
    <property type="molecule type" value="Genomic_DNA"/>
</dbReference>
<dbReference type="Pfam" id="PF13556">
    <property type="entry name" value="HTH_30"/>
    <property type="match status" value="1"/>
</dbReference>
<feature type="domain" description="PucR C-terminal helix-turn-helix" evidence="1">
    <location>
        <begin position="340"/>
        <end position="397"/>
    </location>
</feature>
<dbReference type="AlphaFoldDB" id="A0A7W9UHE7"/>
<name>A0A7W9UHE7_9NOCA</name>
<dbReference type="PANTHER" id="PTHR33744">
    <property type="entry name" value="CARBOHYDRATE DIACID REGULATOR"/>
    <property type="match status" value="1"/>
</dbReference>
<evidence type="ECO:0000259" key="1">
    <source>
        <dbReference type="Pfam" id="PF13556"/>
    </source>
</evidence>
<gene>
    <name evidence="3" type="ORF">BJY24_001512</name>
</gene>
<evidence type="ECO:0000313" key="4">
    <source>
        <dbReference type="Proteomes" id="UP000540412"/>
    </source>
</evidence>
<dbReference type="Pfam" id="PF14361">
    <property type="entry name" value="RsbRD_N"/>
    <property type="match status" value="1"/>
</dbReference>
<dbReference type="InterPro" id="IPR025736">
    <property type="entry name" value="PucR_C-HTH_dom"/>
</dbReference>
<reference evidence="3 4" key="1">
    <citation type="submission" date="2020-08" db="EMBL/GenBank/DDBJ databases">
        <title>Sequencing the genomes of 1000 actinobacteria strains.</title>
        <authorList>
            <person name="Klenk H.-P."/>
        </authorList>
    </citation>
    <scope>NUCLEOTIDE SEQUENCE [LARGE SCALE GENOMIC DNA]</scope>
    <source>
        <strain evidence="3 4">DSM 43582</strain>
    </source>
</reference>
<dbReference type="InterPro" id="IPR042070">
    <property type="entry name" value="PucR_C-HTH_sf"/>
</dbReference>
<dbReference type="Gene3D" id="1.10.10.2840">
    <property type="entry name" value="PucR C-terminal helix-turn-helix domain"/>
    <property type="match status" value="1"/>
</dbReference>
<evidence type="ECO:0000313" key="3">
    <source>
        <dbReference type="EMBL" id="MBB5912645.1"/>
    </source>
</evidence>
<evidence type="ECO:0000259" key="2">
    <source>
        <dbReference type="Pfam" id="PF14361"/>
    </source>
</evidence>
<protein>
    <recommendedName>
        <fullName evidence="5">PucR-like helix-turn-helix protein</fullName>
    </recommendedName>
</protein>
<dbReference type="RefSeq" id="WP_040750589.1">
    <property type="nucleotide sequence ID" value="NZ_JACHIT010000001.1"/>
</dbReference>
<dbReference type="InterPro" id="IPR051448">
    <property type="entry name" value="CdaR-like_regulators"/>
</dbReference>
<dbReference type="InterPro" id="IPR025751">
    <property type="entry name" value="RsbRD_N_dom"/>
</dbReference>
<feature type="domain" description="RsbT co-antagonist protein RsbRD N-terminal" evidence="2">
    <location>
        <begin position="23"/>
        <end position="162"/>
    </location>
</feature>
<comment type="caution">
    <text evidence="3">The sequence shown here is derived from an EMBL/GenBank/DDBJ whole genome shotgun (WGS) entry which is preliminary data.</text>
</comment>
<dbReference type="Proteomes" id="UP000540412">
    <property type="component" value="Unassembled WGS sequence"/>
</dbReference>